<feature type="transmembrane region" description="Helical" evidence="1">
    <location>
        <begin position="75"/>
        <end position="96"/>
    </location>
</feature>
<evidence type="ECO:0000313" key="3">
    <source>
        <dbReference type="Proteomes" id="UP000005953"/>
    </source>
</evidence>
<evidence type="ECO:0000256" key="1">
    <source>
        <dbReference type="SAM" id="Phobius"/>
    </source>
</evidence>
<feature type="transmembrane region" description="Helical" evidence="1">
    <location>
        <begin position="9"/>
        <end position="32"/>
    </location>
</feature>
<proteinExistence type="predicted"/>
<dbReference type="HOGENOM" id="CLU_2344635_0_0_6"/>
<dbReference type="EMBL" id="AAOE01000001">
    <property type="protein sequence ID" value="EAR11426.1"/>
    <property type="molecule type" value="Genomic_DNA"/>
</dbReference>
<gene>
    <name evidence="2" type="ORF">MED297_21102</name>
</gene>
<sequence length="97" mass="10810">MSTKLQKALIIFISILVVPMIVVSVFGLVYFFTPDSTNRVEGLVPTYYFGLFTVPLFIAYSYVVAKFQSSIGKILLLLTLSPFLAMLVIFLVAVFFG</sequence>
<keyword evidence="1" id="KW-1133">Transmembrane helix</keyword>
<keyword evidence="3" id="KW-1185">Reference proteome</keyword>
<accession>A4B9X5</accession>
<comment type="caution">
    <text evidence="2">The sequence shown here is derived from an EMBL/GenBank/DDBJ whole genome shotgun (WGS) entry which is preliminary data.</text>
</comment>
<dbReference type="AlphaFoldDB" id="A4B9X5"/>
<feature type="transmembrane region" description="Helical" evidence="1">
    <location>
        <begin position="44"/>
        <end position="63"/>
    </location>
</feature>
<organism evidence="2 3">
    <name type="scientific">Reinekea blandensis MED297</name>
    <dbReference type="NCBI Taxonomy" id="314283"/>
    <lineage>
        <taxon>Bacteria</taxon>
        <taxon>Pseudomonadati</taxon>
        <taxon>Pseudomonadota</taxon>
        <taxon>Gammaproteobacteria</taxon>
        <taxon>Oceanospirillales</taxon>
        <taxon>Saccharospirillaceae</taxon>
        <taxon>Reinekea</taxon>
    </lineage>
</organism>
<keyword evidence="1" id="KW-0472">Membrane</keyword>
<name>A4B9X5_9GAMM</name>
<evidence type="ECO:0000313" key="2">
    <source>
        <dbReference type="EMBL" id="EAR11426.1"/>
    </source>
</evidence>
<keyword evidence="1" id="KW-0812">Transmembrane</keyword>
<protein>
    <submittedName>
        <fullName evidence="2">Uncharacterized protein</fullName>
    </submittedName>
</protein>
<reference evidence="2 3" key="1">
    <citation type="submission" date="2006-02" db="EMBL/GenBank/DDBJ databases">
        <authorList>
            <person name="Pinhassi J."/>
            <person name="Pedros-Alio C."/>
            <person name="Ferriera S."/>
            <person name="Johnson J."/>
            <person name="Kravitz S."/>
            <person name="Halpern A."/>
            <person name="Remington K."/>
            <person name="Beeson K."/>
            <person name="Tran B."/>
            <person name="Rogers Y.-H."/>
            <person name="Friedman R."/>
            <person name="Venter J.C."/>
        </authorList>
    </citation>
    <scope>NUCLEOTIDE SEQUENCE [LARGE SCALE GENOMIC DNA]</scope>
    <source>
        <strain evidence="2 3">MED297</strain>
    </source>
</reference>
<dbReference type="STRING" id="314283.MED297_21102"/>
<dbReference type="Proteomes" id="UP000005953">
    <property type="component" value="Unassembled WGS sequence"/>
</dbReference>